<keyword evidence="10" id="KW-1185">Reference proteome</keyword>
<dbReference type="Gene3D" id="3.40.50.410">
    <property type="entry name" value="von Willebrand factor, type A domain"/>
    <property type="match status" value="1"/>
</dbReference>
<dbReference type="PANTHER" id="PTHR21568">
    <property type="entry name" value="TRNA PSEUDOURIDINE SYNTHASE PUS10"/>
    <property type="match status" value="1"/>
</dbReference>
<dbReference type="InterPro" id="IPR048742">
    <property type="entry name" value="Pus10_N_euk"/>
</dbReference>
<evidence type="ECO:0000256" key="5">
    <source>
        <dbReference type="ARBA" id="ARBA00075270"/>
    </source>
</evidence>
<dbReference type="Pfam" id="PF21237">
    <property type="entry name" value="Pus10_N_euk"/>
    <property type="match status" value="1"/>
</dbReference>
<dbReference type="InterPro" id="IPR036465">
    <property type="entry name" value="vWFA_dom_sf"/>
</dbReference>
<dbReference type="GO" id="GO:0003723">
    <property type="term" value="F:RNA binding"/>
    <property type="evidence" value="ECO:0007669"/>
    <property type="project" value="InterPro"/>
</dbReference>
<comment type="caution">
    <text evidence="9">The sequence shown here is derived from an EMBL/GenBank/DDBJ whole genome shotgun (WGS) entry which is preliminary data.</text>
</comment>
<evidence type="ECO:0000259" key="8">
    <source>
        <dbReference type="PROSITE" id="PS50234"/>
    </source>
</evidence>
<dbReference type="EMBL" id="VSWD01000009">
    <property type="protein sequence ID" value="KAK3093377.1"/>
    <property type="molecule type" value="Genomic_DNA"/>
</dbReference>
<dbReference type="SUPFAM" id="SSF53300">
    <property type="entry name" value="vWA-like"/>
    <property type="match status" value="1"/>
</dbReference>
<evidence type="ECO:0000313" key="9">
    <source>
        <dbReference type="EMBL" id="KAK3093377.1"/>
    </source>
</evidence>
<evidence type="ECO:0000256" key="2">
    <source>
        <dbReference type="ARBA" id="ARBA00012787"/>
    </source>
</evidence>
<gene>
    <name evidence="9" type="ORF">FSP39_014750</name>
</gene>
<feature type="domain" description="VWFA" evidence="8">
    <location>
        <begin position="484"/>
        <end position="568"/>
    </location>
</feature>
<comment type="similarity">
    <text evidence="1">Belongs to the pseudouridine synthase Pus10 family.</text>
</comment>
<evidence type="ECO:0000256" key="4">
    <source>
        <dbReference type="ARBA" id="ARBA00023235"/>
    </source>
</evidence>
<dbReference type="EC" id="5.4.99.25" evidence="2"/>
<name>A0AA88XWV2_PINIB</name>
<dbReference type="InterPro" id="IPR039894">
    <property type="entry name" value="Pus10-like"/>
</dbReference>
<evidence type="ECO:0000256" key="3">
    <source>
        <dbReference type="ARBA" id="ARBA00022694"/>
    </source>
</evidence>
<dbReference type="InterPro" id="IPR048741">
    <property type="entry name" value="Pus10-like_C"/>
</dbReference>
<proteinExistence type="inferred from homology"/>
<dbReference type="InterPro" id="IPR020103">
    <property type="entry name" value="PsdUridine_synth_cat_dom_sf"/>
</dbReference>
<dbReference type="PANTHER" id="PTHR21568:SF0">
    <property type="entry name" value="TRNA PSEUDOURIDINE SYNTHASE PUS10"/>
    <property type="match status" value="1"/>
</dbReference>
<sequence length="584" mass="67071">MKLYSSDETEIKSIGAELVDSGCCPHCILRYLGQMDPSVYRQSFQEVKSTVSWLQYGDRDADLYSKQPCPACLGILQYFLDEDFIDRILQTVRSSDYEYRSFICSITTPVSVLVREHCLLIQLREKFDAIYGLKVVTDLPSIKDVWKWKIGPTLSKHLDVTFDAKSSFDIAMIFEYPDSDKECAFLSDYFPELFRKRKSNKMGIDDRFSRLNVTKALSEIPDDFVIRKKKVPPCIPTQKCRCAEIKCSYDSVFLAGRYNKYSRTLSQTPWFVDGTRKSSSSVEEEICNLLKDMFRYDEHRFSASGREDVDVRMLGTGRPFVVEMQNPHRIKFSQEKISELQKEINHRSTDVKIRDLQFVSREDTNKLKEGEMEKTKRYIARCWSESPLTTEDLEKLQTYKDLMIYQKTPIRVLHRRPLATRERTIYSMSAEKLDDHHFSLYLSTQAGTYIKEFVHGDFGRTKPNMSEITGTECDILELDVQPVNGGRSSAMKAVLVMTDGKSSNYPLTKSEADELRKNLSAEVFAIGIGAAAGSTSNIEIPAIASDPDDYYTYYVKSYEVLCSLIPSIVPKLGKIEIKQHPFIL</sequence>
<dbReference type="Gene3D" id="1.10.10.2050">
    <property type="match status" value="1"/>
</dbReference>
<dbReference type="NCBIfam" id="TIGR01213">
    <property type="entry name" value="pseudo_Pus10arc"/>
    <property type="match status" value="1"/>
</dbReference>
<dbReference type="Pfam" id="PF21238">
    <property type="entry name" value="Pus10_C"/>
    <property type="match status" value="1"/>
</dbReference>
<dbReference type="GO" id="GO:0160148">
    <property type="term" value="F:tRNA pseudouridine(55) synthase activity"/>
    <property type="evidence" value="ECO:0007669"/>
    <property type="project" value="UniProtKB-EC"/>
</dbReference>
<evidence type="ECO:0000256" key="1">
    <source>
        <dbReference type="ARBA" id="ARBA00009652"/>
    </source>
</evidence>
<evidence type="ECO:0000256" key="7">
    <source>
        <dbReference type="ARBA" id="ARBA00083669"/>
    </source>
</evidence>
<keyword evidence="3" id="KW-0819">tRNA processing</keyword>
<accession>A0AA88XWV2</accession>
<dbReference type="FunFam" id="3.30.70.2510:FF:000001">
    <property type="entry name" value="tRNA pseudouridine synthase Pus10"/>
    <property type="match status" value="1"/>
</dbReference>
<dbReference type="Gene3D" id="3.30.70.2510">
    <property type="match status" value="1"/>
</dbReference>
<dbReference type="FunFam" id="3.30.70.3190:FF:000001">
    <property type="entry name" value="tRNA pseudouridine synthase Pus10"/>
    <property type="match status" value="1"/>
</dbReference>
<dbReference type="AlphaFoldDB" id="A0AA88XWV2"/>
<evidence type="ECO:0000313" key="10">
    <source>
        <dbReference type="Proteomes" id="UP001186944"/>
    </source>
</evidence>
<dbReference type="GO" id="GO:0031119">
    <property type="term" value="P:tRNA pseudouridine synthesis"/>
    <property type="evidence" value="ECO:0007669"/>
    <property type="project" value="UniProtKB-ARBA"/>
</dbReference>
<evidence type="ECO:0000256" key="6">
    <source>
        <dbReference type="ARBA" id="ARBA00079393"/>
    </source>
</evidence>
<reference evidence="9" key="1">
    <citation type="submission" date="2019-08" db="EMBL/GenBank/DDBJ databases">
        <title>The improved chromosome-level genome for the pearl oyster Pinctada fucata martensii using PacBio sequencing and Hi-C.</title>
        <authorList>
            <person name="Zheng Z."/>
        </authorList>
    </citation>
    <scope>NUCLEOTIDE SEQUENCE</scope>
    <source>
        <strain evidence="9">ZZ-2019</strain>
        <tissue evidence="9">Adductor muscle</tissue>
    </source>
</reference>
<dbReference type="InterPro" id="IPR002035">
    <property type="entry name" value="VWF_A"/>
</dbReference>
<dbReference type="PROSITE" id="PS50234">
    <property type="entry name" value="VWFA"/>
    <property type="match status" value="1"/>
</dbReference>
<keyword evidence="4" id="KW-0413">Isomerase</keyword>
<protein>
    <recommendedName>
        <fullName evidence="2">tRNA pseudouridine(55) synthase</fullName>
        <ecNumber evidence="2">5.4.99.25</ecNumber>
    </recommendedName>
    <alternativeName>
        <fullName evidence="7">tRNA pseudouridine 55 synthase</fullName>
    </alternativeName>
    <alternativeName>
        <fullName evidence="5">tRNA pseudouridylate synthase</fullName>
    </alternativeName>
    <alternativeName>
        <fullName evidence="6">tRNA-uridine isomerase</fullName>
    </alternativeName>
</protein>
<dbReference type="Gene3D" id="3.30.70.3190">
    <property type="match status" value="1"/>
</dbReference>
<dbReference type="Proteomes" id="UP001186944">
    <property type="component" value="Unassembled WGS sequence"/>
</dbReference>
<dbReference type="SUPFAM" id="SSF55120">
    <property type="entry name" value="Pseudouridine synthase"/>
    <property type="match status" value="1"/>
</dbReference>
<organism evidence="9 10">
    <name type="scientific">Pinctada imbricata</name>
    <name type="common">Atlantic pearl-oyster</name>
    <name type="synonym">Pinctada martensii</name>
    <dbReference type="NCBI Taxonomy" id="66713"/>
    <lineage>
        <taxon>Eukaryota</taxon>
        <taxon>Metazoa</taxon>
        <taxon>Spiralia</taxon>
        <taxon>Lophotrochozoa</taxon>
        <taxon>Mollusca</taxon>
        <taxon>Bivalvia</taxon>
        <taxon>Autobranchia</taxon>
        <taxon>Pteriomorphia</taxon>
        <taxon>Pterioida</taxon>
        <taxon>Pterioidea</taxon>
        <taxon>Pteriidae</taxon>
        <taxon>Pinctada</taxon>
    </lineage>
</organism>